<dbReference type="InterPro" id="IPR011701">
    <property type="entry name" value="MFS"/>
</dbReference>
<feature type="transmembrane region" description="Helical" evidence="5">
    <location>
        <begin position="45"/>
        <end position="66"/>
    </location>
</feature>
<dbReference type="AlphaFoldDB" id="A0A344L0F1"/>
<accession>A0A344L0F1</accession>
<dbReference type="EMBL" id="CP015163">
    <property type="protein sequence ID" value="AXB41525.1"/>
    <property type="molecule type" value="Genomic_DNA"/>
</dbReference>
<keyword evidence="8" id="KW-1185">Reference proteome</keyword>
<evidence type="ECO:0000313" key="8">
    <source>
        <dbReference type="Proteomes" id="UP000250434"/>
    </source>
</evidence>
<evidence type="ECO:0000256" key="2">
    <source>
        <dbReference type="ARBA" id="ARBA00022692"/>
    </source>
</evidence>
<comment type="subcellular location">
    <subcellularLocation>
        <location evidence="1">Cell membrane</location>
        <topology evidence="1">Multi-pass membrane protein</topology>
    </subcellularLocation>
</comment>
<evidence type="ECO:0000256" key="4">
    <source>
        <dbReference type="ARBA" id="ARBA00023136"/>
    </source>
</evidence>
<gene>
    <name evidence="7" type="ORF">A4R43_02475</name>
</gene>
<feature type="domain" description="Major facilitator superfamily (MFS) profile" evidence="6">
    <location>
        <begin position="11"/>
        <end position="389"/>
    </location>
</feature>
<dbReference type="Pfam" id="PF07690">
    <property type="entry name" value="MFS_1"/>
    <property type="match status" value="2"/>
</dbReference>
<feature type="transmembrane region" description="Helical" evidence="5">
    <location>
        <begin position="207"/>
        <end position="232"/>
    </location>
</feature>
<name>A0A344L0F1_9PSEU</name>
<sequence length="417" mass="41622">MAGDAAPNRWVLLAVSLVAWAAGATAVFQLSLVLPALRAETGMSLALAGALVGTANGGLTVALLGWGVFADRFGDRRAMATGLVLCAGCLCAAAGTRSVPVLFGAFALAGVTAAAVYAPSGRSVVRGFPARQRALALGLTQTSTPLSSALAAAVVPGVAARQGLPALWLGVAGLCVLAAALVLVFGGQPRAESDRSGPAGEPAAPAVMARMYGACALLVLPQSALLTFTVSYLVDDRGWTPAGAGWLLSGGLLLTVLTRPVLGHLSDRGGSRLGLMRAFAVGNAVVLALLVAGVLSGTGWAPAALLIACVSTVTGYGLASTAVAGFAAHARLGRALGIQHTVQSLVATAGPVLLGGLIGTAGYAAAFAAVAVAPVAGGALLPVGAERRRQHPHPRQQCSRSSADGVPVSMAWWTRRR</sequence>
<dbReference type="Gene3D" id="1.20.1250.20">
    <property type="entry name" value="MFS general substrate transporter like domains"/>
    <property type="match status" value="2"/>
</dbReference>
<dbReference type="OrthoDB" id="10007078at2"/>
<evidence type="ECO:0000256" key="3">
    <source>
        <dbReference type="ARBA" id="ARBA00022989"/>
    </source>
</evidence>
<evidence type="ECO:0000313" key="7">
    <source>
        <dbReference type="EMBL" id="AXB41525.1"/>
    </source>
</evidence>
<evidence type="ECO:0000256" key="5">
    <source>
        <dbReference type="SAM" id="Phobius"/>
    </source>
</evidence>
<feature type="transmembrane region" description="Helical" evidence="5">
    <location>
        <begin position="364"/>
        <end position="385"/>
    </location>
</feature>
<protein>
    <recommendedName>
        <fullName evidence="6">Major facilitator superfamily (MFS) profile domain-containing protein</fullName>
    </recommendedName>
</protein>
<evidence type="ECO:0000256" key="1">
    <source>
        <dbReference type="ARBA" id="ARBA00004651"/>
    </source>
</evidence>
<feature type="transmembrane region" description="Helical" evidence="5">
    <location>
        <begin position="78"/>
        <end position="95"/>
    </location>
</feature>
<dbReference type="SUPFAM" id="SSF103473">
    <property type="entry name" value="MFS general substrate transporter"/>
    <property type="match status" value="1"/>
</dbReference>
<dbReference type="PROSITE" id="PS50850">
    <property type="entry name" value="MFS"/>
    <property type="match status" value="1"/>
</dbReference>
<feature type="transmembrane region" description="Helical" evidence="5">
    <location>
        <begin position="244"/>
        <end position="262"/>
    </location>
</feature>
<feature type="transmembrane region" description="Helical" evidence="5">
    <location>
        <begin position="340"/>
        <end position="358"/>
    </location>
</feature>
<reference evidence="7 8" key="1">
    <citation type="submission" date="2016-04" db="EMBL/GenBank/DDBJ databases">
        <title>Complete genome sequence and analysis of deep-sea sediment isolate, Amycolatopsis sp. WP1.</title>
        <authorList>
            <person name="Wang H."/>
            <person name="Chen S."/>
            <person name="Wu Q."/>
        </authorList>
    </citation>
    <scope>NUCLEOTIDE SEQUENCE [LARGE SCALE GENOMIC DNA]</scope>
    <source>
        <strain evidence="7 8">WP1</strain>
    </source>
</reference>
<dbReference type="Proteomes" id="UP000250434">
    <property type="component" value="Chromosome"/>
</dbReference>
<dbReference type="GO" id="GO:0022857">
    <property type="term" value="F:transmembrane transporter activity"/>
    <property type="evidence" value="ECO:0007669"/>
    <property type="project" value="InterPro"/>
</dbReference>
<feature type="transmembrane region" description="Helical" evidence="5">
    <location>
        <begin position="274"/>
        <end position="297"/>
    </location>
</feature>
<dbReference type="InterPro" id="IPR052952">
    <property type="entry name" value="MFS-Transporter"/>
</dbReference>
<keyword evidence="2 5" id="KW-0812">Transmembrane</keyword>
<keyword evidence="3 5" id="KW-1133">Transmembrane helix</keyword>
<organism evidence="7 8">
    <name type="scientific">Amycolatopsis albispora</name>
    <dbReference type="NCBI Taxonomy" id="1804986"/>
    <lineage>
        <taxon>Bacteria</taxon>
        <taxon>Bacillati</taxon>
        <taxon>Actinomycetota</taxon>
        <taxon>Actinomycetes</taxon>
        <taxon>Pseudonocardiales</taxon>
        <taxon>Pseudonocardiaceae</taxon>
        <taxon>Amycolatopsis</taxon>
    </lineage>
</organism>
<feature type="transmembrane region" description="Helical" evidence="5">
    <location>
        <begin position="101"/>
        <end position="118"/>
    </location>
</feature>
<evidence type="ECO:0000259" key="6">
    <source>
        <dbReference type="PROSITE" id="PS50850"/>
    </source>
</evidence>
<dbReference type="KEGG" id="aab:A4R43_02475"/>
<dbReference type="GO" id="GO:0005886">
    <property type="term" value="C:plasma membrane"/>
    <property type="evidence" value="ECO:0007669"/>
    <property type="project" value="UniProtKB-SubCell"/>
</dbReference>
<dbReference type="RefSeq" id="WP_113690782.1">
    <property type="nucleotide sequence ID" value="NZ_CP015163.1"/>
</dbReference>
<keyword evidence="4 5" id="KW-0472">Membrane</keyword>
<dbReference type="PANTHER" id="PTHR23527:SF1">
    <property type="entry name" value="BLL3282 PROTEIN"/>
    <property type="match status" value="1"/>
</dbReference>
<feature type="transmembrane region" description="Helical" evidence="5">
    <location>
        <begin position="303"/>
        <end position="328"/>
    </location>
</feature>
<dbReference type="PANTHER" id="PTHR23527">
    <property type="entry name" value="BLL3282 PROTEIN"/>
    <property type="match status" value="1"/>
</dbReference>
<dbReference type="InterPro" id="IPR020846">
    <property type="entry name" value="MFS_dom"/>
</dbReference>
<proteinExistence type="predicted"/>
<feature type="transmembrane region" description="Helical" evidence="5">
    <location>
        <begin position="166"/>
        <end position="186"/>
    </location>
</feature>
<dbReference type="InterPro" id="IPR036259">
    <property type="entry name" value="MFS_trans_sf"/>
</dbReference>